<reference evidence="2 3" key="1">
    <citation type="submission" date="2016-02" db="EMBL/GenBank/DDBJ databases">
        <title>Genome analysis of coral dinoflagellate symbionts highlights evolutionary adaptations to a symbiotic lifestyle.</title>
        <authorList>
            <person name="Aranda M."/>
            <person name="Li Y."/>
            <person name="Liew Y.J."/>
            <person name="Baumgarten S."/>
            <person name="Simakov O."/>
            <person name="Wilson M."/>
            <person name="Piel J."/>
            <person name="Ashoor H."/>
            <person name="Bougouffa S."/>
            <person name="Bajic V.B."/>
            <person name="Ryu T."/>
            <person name="Ravasi T."/>
            <person name="Bayer T."/>
            <person name="Micklem G."/>
            <person name="Kim H."/>
            <person name="Bhak J."/>
            <person name="Lajeunesse T.C."/>
            <person name="Voolstra C.R."/>
        </authorList>
    </citation>
    <scope>NUCLEOTIDE SEQUENCE [LARGE SCALE GENOMIC DNA]</scope>
    <source>
        <strain evidence="2 3">CCMP2467</strain>
    </source>
</reference>
<accession>A0A1Q9E941</accession>
<feature type="region of interest" description="Disordered" evidence="1">
    <location>
        <begin position="14"/>
        <end position="75"/>
    </location>
</feature>
<name>A0A1Q9E941_SYMMI</name>
<comment type="caution">
    <text evidence="2">The sequence shown here is derived from an EMBL/GenBank/DDBJ whole genome shotgun (WGS) entry which is preliminary data.</text>
</comment>
<dbReference type="AlphaFoldDB" id="A0A1Q9E941"/>
<evidence type="ECO:0000313" key="3">
    <source>
        <dbReference type="Proteomes" id="UP000186817"/>
    </source>
</evidence>
<dbReference type="OrthoDB" id="449138at2759"/>
<dbReference type="EMBL" id="LSRX01000222">
    <property type="protein sequence ID" value="OLQ03944.1"/>
    <property type="molecule type" value="Genomic_DNA"/>
</dbReference>
<proteinExistence type="predicted"/>
<evidence type="ECO:0000313" key="2">
    <source>
        <dbReference type="EMBL" id="OLQ03944.1"/>
    </source>
</evidence>
<keyword evidence="3" id="KW-1185">Reference proteome</keyword>
<organism evidence="2 3">
    <name type="scientific">Symbiodinium microadriaticum</name>
    <name type="common">Dinoflagellate</name>
    <name type="synonym">Zooxanthella microadriatica</name>
    <dbReference type="NCBI Taxonomy" id="2951"/>
    <lineage>
        <taxon>Eukaryota</taxon>
        <taxon>Sar</taxon>
        <taxon>Alveolata</taxon>
        <taxon>Dinophyceae</taxon>
        <taxon>Suessiales</taxon>
        <taxon>Symbiodiniaceae</taxon>
        <taxon>Symbiodinium</taxon>
    </lineage>
</organism>
<sequence length="75" mass="7532">MRDGERRLAALVAVLSPTSGAPENPKAPPSTPMSGLEMPASVDLSAALDPSKFAGLTGQMSPPADAAAATMPRIS</sequence>
<dbReference type="Proteomes" id="UP000186817">
    <property type="component" value="Unassembled WGS sequence"/>
</dbReference>
<protein>
    <submittedName>
        <fullName evidence="2">Uncharacterized protein</fullName>
    </submittedName>
</protein>
<gene>
    <name evidence="2" type="ORF">AK812_SmicGene13063</name>
</gene>
<evidence type="ECO:0000256" key="1">
    <source>
        <dbReference type="SAM" id="MobiDB-lite"/>
    </source>
</evidence>